<organism evidence="2 3">
    <name type="scientific">Streptomyces griseoruber</name>
    <dbReference type="NCBI Taxonomy" id="1943"/>
    <lineage>
        <taxon>Bacteria</taxon>
        <taxon>Bacillati</taxon>
        <taxon>Actinomycetota</taxon>
        <taxon>Actinomycetes</taxon>
        <taxon>Kitasatosporales</taxon>
        <taxon>Streptomycetaceae</taxon>
        <taxon>Streptomyces</taxon>
    </lineage>
</organism>
<comment type="caution">
    <text evidence="2">The sequence shown here is derived from an EMBL/GenBank/DDBJ whole genome shotgun (WGS) entry which is preliminary data.</text>
</comment>
<keyword evidence="1" id="KW-0812">Transmembrane</keyword>
<dbReference type="Proteomes" id="UP000052982">
    <property type="component" value="Unassembled WGS sequence"/>
</dbReference>
<reference evidence="2 3" key="1">
    <citation type="submission" date="2015-10" db="EMBL/GenBank/DDBJ databases">
        <title>Draft genome sequence of Streptomyces griseoruber DSM 40281, type strain for the species Streptomyces griseoruber.</title>
        <authorList>
            <person name="Ruckert C."/>
            <person name="Winkler A."/>
            <person name="Kalinowski J."/>
            <person name="Kampfer P."/>
            <person name="Glaeser S."/>
        </authorList>
    </citation>
    <scope>NUCLEOTIDE SEQUENCE [LARGE SCALE GENOMIC DNA]</scope>
    <source>
        <strain evidence="2 3">DSM 40281</strain>
    </source>
</reference>
<evidence type="ECO:0008006" key="4">
    <source>
        <dbReference type="Google" id="ProtNLM"/>
    </source>
</evidence>
<evidence type="ECO:0000313" key="3">
    <source>
        <dbReference type="Proteomes" id="UP000052982"/>
    </source>
</evidence>
<keyword evidence="1" id="KW-1133">Transmembrane helix</keyword>
<dbReference type="AlphaFoldDB" id="A0A101SVV7"/>
<dbReference type="STRING" id="1943.AQJ64_25200"/>
<dbReference type="RefSeq" id="WP_055638301.1">
    <property type="nucleotide sequence ID" value="NZ_JBIRRP010000015.1"/>
</dbReference>
<accession>A0A101SVV7</accession>
<keyword evidence="3" id="KW-1185">Reference proteome</keyword>
<name>A0A101SVV7_9ACTN</name>
<dbReference type="OrthoDB" id="4501073at2"/>
<evidence type="ECO:0000256" key="1">
    <source>
        <dbReference type="SAM" id="Phobius"/>
    </source>
</evidence>
<protein>
    <recommendedName>
        <fullName evidence="4">DUF3137 domain-containing protein</fullName>
    </recommendedName>
</protein>
<sequence length="304" mass="33313">MEHPTRQSQVDEYFAPADTASRTWVWQGALVRAGSGAGLLVFAFCFSARGILTLVLVMGGIWALVAAGFRFDRDNPGNRLGRVLRQRPTLTDRQLDVWLQEGTAEIVEAGFSRLGITRDDLAGTRPDGEGARPLVIQGMADPTRFDVRFRISKGVARYSHYEIMVVYLTGWHLCFYSSVLDIATAMAVTDRTTEFHYQDVVSISTSSDRIRARVGSGTPDPTGVPVAANGSEAVHFTTQQAFCIRVPGDDVQMLIGVTGDDRIGDDGLNKRSGLDTALQQIRTMLNTYKNRALPDPPHSGLSHL</sequence>
<proteinExistence type="predicted"/>
<keyword evidence="1" id="KW-0472">Membrane</keyword>
<feature type="transmembrane region" description="Helical" evidence="1">
    <location>
        <begin position="51"/>
        <end position="71"/>
    </location>
</feature>
<gene>
    <name evidence="2" type="ORF">AQJ64_25200</name>
</gene>
<evidence type="ECO:0000313" key="2">
    <source>
        <dbReference type="EMBL" id="KUN80873.1"/>
    </source>
</evidence>
<feature type="transmembrane region" description="Helical" evidence="1">
    <location>
        <begin position="24"/>
        <end position="44"/>
    </location>
</feature>
<dbReference type="EMBL" id="LMWW01000040">
    <property type="protein sequence ID" value="KUN80873.1"/>
    <property type="molecule type" value="Genomic_DNA"/>
</dbReference>